<dbReference type="InterPro" id="IPR003004">
    <property type="entry name" value="GspF/PilC"/>
</dbReference>
<dbReference type="Proteomes" id="UP000195918">
    <property type="component" value="Unassembled WGS sequence"/>
</dbReference>
<feature type="domain" description="Type II secretion system protein GspF" evidence="8">
    <location>
        <begin position="216"/>
        <end position="338"/>
    </location>
</feature>
<evidence type="ECO:0000256" key="4">
    <source>
        <dbReference type="ARBA" id="ARBA00022692"/>
    </source>
</evidence>
<keyword evidence="5 7" id="KW-1133">Transmembrane helix</keyword>
<evidence type="ECO:0000256" key="7">
    <source>
        <dbReference type="SAM" id="Phobius"/>
    </source>
</evidence>
<dbReference type="EMBL" id="FWFD01000008">
    <property type="protein sequence ID" value="SLM85545.1"/>
    <property type="molecule type" value="Genomic_DNA"/>
</dbReference>
<dbReference type="InterPro" id="IPR042094">
    <property type="entry name" value="T2SS_GspF_sf"/>
</dbReference>
<evidence type="ECO:0000256" key="6">
    <source>
        <dbReference type="ARBA" id="ARBA00023136"/>
    </source>
</evidence>
<accession>A0A1X6WMP7</accession>
<evidence type="ECO:0000313" key="10">
    <source>
        <dbReference type="Proteomes" id="UP000195918"/>
    </source>
</evidence>
<feature type="transmembrane region" description="Helical" evidence="7">
    <location>
        <begin position="160"/>
        <end position="182"/>
    </location>
</feature>
<evidence type="ECO:0000256" key="2">
    <source>
        <dbReference type="ARBA" id="ARBA00005745"/>
    </source>
</evidence>
<keyword evidence="10" id="KW-1185">Reference proteome</keyword>
<comment type="subcellular location">
    <subcellularLocation>
        <location evidence="1">Cell membrane</location>
        <topology evidence="1">Multi-pass membrane protein</topology>
    </subcellularLocation>
</comment>
<keyword evidence="6 7" id="KW-0472">Membrane</keyword>
<name>A0A1X6WMP7_9ENTE</name>
<dbReference type="Gene3D" id="1.20.81.30">
    <property type="entry name" value="Type II secretion system (T2SS), domain F"/>
    <property type="match status" value="2"/>
</dbReference>
<evidence type="ECO:0000259" key="8">
    <source>
        <dbReference type="Pfam" id="PF00482"/>
    </source>
</evidence>
<dbReference type="AlphaFoldDB" id="A0A1X6WMP7"/>
<dbReference type="NCBIfam" id="NF041012">
    <property type="entry name" value="T4P_ComGB"/>
    <property type="match status" value="1"/>
</dbReference>
<gene>
    <name evidence="9" type="ORF">FM121_05555</name>
</gene>
<dbReference type="InterPro" id="IPR018076">
    <property type="entry name" value="T2SS_GspF_dom"/>
</dbReference>
<organism evidence="9 10">
    <name type="scientific">Vagococcus fluvialis bH819</name>
    <dbReference type="NCBI Taxonomy" id="1255619"/>
    <lineage>
        <taxon>Bacteria</taxon>
        <taxon>Bacillati</taxon>
        <taxon>Bacillota</taxon>
        <taxon>Bacilli</taxon>
        <taxon>Lactobacillales</taxon>
        <taxon>Enterococcaceae</taxon>
        <taxon>Vagococcus</taxon>
    </lineage>
</organism>
<dbReference type="PANTHER" id="PTHR30012:SF0">
    <property type="entry name" value="TYPE II SECRETION SYSTEM PROTEIN F-RELATED"/>
    <property type="match status" value="1"/>
</dbReference>
<dbReference type="Pfam" id="PF00482">
    <property type="entry name" value="T2SSF"/>
    <property type="match status" value="2"/>
</dbReference>
<protein>
    <submittedName>
        <fullName evidence="9">Late competence protein ComGB, access of DNA to ComEA</fullName>
    </submittedName>
</protein>
<dbReference type="OrthoDB" id="2294348at2"/>
<dbReference type="GO" id="GO:0005886">
    <property type="term" value="C:plasma membrane"/>
    <property type="evidence" value="ECO:0007669"/>
    <property type="project" value="UniProtKB-SubCell"/>
</dbReference>
<comment type="similarity">
    <text evidence="2">Belongs to the GSP F family.</text>
</comment>
<evidence type="ECO:0000256" key="5">
    <source>
        <dbReference type="ARBA" id="ARBA00022989"/>
    </source>
</evidence>
<dbReference type="RefSeq" id="WP_086951177.1">
    <property type="nucleotide sequence ID" value="NZ_FWFD01000008.1"/>
</dbReference>
<feature type="transmembrane region" description="Helical" evidence="7">
    <location>
        <begin position="118"/>
        <end position="140"/>
    </location>
</feature>
<dbReference type="PANTHER" id="PTHR30012">
    <property type="entry name" value="GENERAL SECRETION PATHWAY PROTEIN"/>
    <property type="match status" value="1"/>
</dbReference>
<feature type="domain" description="Type II secretion system protein GspF" evidence="8">
    <location>
        <begin position="23"/>
        <end position="142"/>
    </location>
</feature>
<keyword evidence="4 7" id="KW-0812">Transmembrane</keyword>
<evidence type="ECO:0000256" key="1">
    <source>
        <dbReference type="ARBA" id="ARBA00004651"/>
    </source>
</evidence>
<sequence>MLFQKRHIGSRKGSFSRKEKHIFLNLLAELLDNGFTLEKSLSFMATVQPKKQKEIQKMTSSLLKGKSLNRSIKTLKLTPSQNAQLSFAEVHGDLVGTLTRLSKHLSDQERQQQHLKKVVSYPVLLLFFLFGMVLGMKWYILPQLSDLYEGNDDKNIGLCLINQSPKIILILLLIVSIGYLVIKRYLGNKTEVEKANWLCKIPILKSFLIHYYTSLFATEWGKLLTQGMEFREVILVMNKKGYTVLMREMAVAIEKQIEKGNPINLTIKEWHFLKPELNLIILQGEVKGDLGKELLIYGNREWEALIELSEKRMAFLQPIMFLLIAILIVSIYGALLLPIYSGMGDFS</sequence>
<evidence type="ECO:0000256" key="3">
    <source>
        <dbReference type="ARBA" id="ARBA00022475"/>
    </source>
</evidence>
<dbReference type="InterPro" id="IPR047692">
    <property type="entry name" value="T4P_ComGB"/>
</dbReference>
<proteinExistence type="inferred from homology"/>
<feature type="transmembrane region" description="Helical" evidence="7">
    <location>
        <begin position="319"/>
        <end position="340"/>
    </location>
</feature>
<keyword evidence="3" id="KW-1003">Cell membrane</keyword>
<evidence type="ECO:0000313" key="9">
    <source>
        <dbReference type="EMBL" id="SLM85545.1"/>
    </source>
</evidence>
<reference evidence="10" key="1">
    <citation type="submission" date="2017-02" db="EMBL/GenBank/DDBJ databases">
        <authorList>
            <person name="Dridi B."/>
        </authorList>
    </citation>
    <scope>NUCLEOTIDE SEQUENCE [LARGE SCALE GENOMIC DNA]</scope>
    <source>
        <strain evidence="10">bH819</strain>
    </source>
</reference>